<dbReference type="Proteomes" id="UP001198565">
    <property type="component" value="Unassembled WGS sequence"/>
</dbReference>
<evidence type="ECO:0000313" key="1">
    <source>
        <dbReference type="EMBL" id="MBY8884224.1"/>
    </source>
</evidence>
<keyword evidence="2" id="KW-1185">Reference proteome</keyword>
<gene>
    <name evidence="1" type="ORF">K7472_05105</name>
</gene>
<evidence type="ECO:0000313" key="2">
    <source>
        <dbReference type="Proteomes" id="UP001198565"/>
    </source>
</evidence>
<proteinExistence type="predicted"/>
<protein>
    <submittedName>
        <fullName evidence="1">Uncharacterized protein</fullName>
    </submittedName>
</protein>
<name>A0ABS7QNE0_9ACTN</name>
<organism evidence="1 2">
    <name type="scientific">Streptantibioticus parmotrematis</name>
    <dbReference type="NCBI Taxonomy" id="2873249"/>
    <lineage>
        <taxon>Bacteria</taxon>
        <taxon>Bacillati</taxon>
        <taxon>Actinomycetota</taxon>
        <taxon>Actinomycetes</taxon>
        <taxon>Kitasatosporales</taxon>
        <taxon>Streptomycetaceae</taxon>
        <taxon>Streptantibioticus</taxon>
    </lineage>
</organism>
<dbReference type="RefSeq" id="WP_222974292.1">
    <property type="nucleotide sequence ID" value="NZ_JAINVZ010000002.1"/>
</dbReference>
<comment type="caution">
    <text evidence="1">The sequence shown here is derived from an EMBL/GenBank/DDBJ whole genome shotgun (WGS) entry which is preliminary data.</text>
</comment>
<accession>A0ABS7QNE0</accession>
<sequence>MISITEITKLTGRPATDSRLSGGSSLSLACALRGTGLSGAGFFGGGRLVGGAGERPVQAPAAEAAALALGYVPAADGAGFPQQDWDSAANGDTNAVTKHHRKMRAFRGLEPWRDPA</sequence>
<dbReference type="EMBL" id="JAINVZ010000002">
    <property type="protein sequence ID" value="MBY8884224.1"/>
    <property type="molecule type" value="Genomic_DNA"/>
</dbReference>
<reference evidence="1 2" key="1">
    <citation type="submission" date="2021-08" db="EMBL/GenBank/DDBJ databases">
        <title>Streptomyces sp. PTM05 isolated from lichen.</title>
        <authorList>
            <person name="Somphong A."/>
            <person name="Phongsopitanun W."/>
            <person name="Tanasupawat S."/>
        </authorList>
    </citation>
    <scope>NUCLEOTIDE SEQUENCE [LARGE SCALE GENOMIC DNA]</scope>
    <source>
        <strain evidence="1 2">Ptm05</strain>
    </source>
</reference>